<keyword evidence="1" id="KW-0732">Signal</keyword>
<dbReference type="EMBL" id="CP137314">
    <property type="protein sequence ID" value="WQF90165.1"/>
    <property type="molecule type" value="Genomic_DNA"/>
</dbReference>
<organism evidence="2 3">
    <name type="scientific">Colletotrichum destructivum</name>
    <dbReference type="NCBI Taxonomy" id="34406"/>
    <lineage>
        <taxon>Eukaryota</taxon>
        <taxon>Fungi</taxon>
        <taxon>Dikarya</taxon>
        <taxon>Ascomycota</taxon>
        <taxon>Pezizomycotina</taxon>
        <taxon>Sordariomycetes</taxon>
        <taxon>Hypocreomycetidae</taxon>
        <taxon>Glomerellales</taxon>
        <taxon>Glomerellaceae</taxon>
        <taxon>Colletotrichum</taxon>
        <taxon>Colletotrichum destructivum species complex</taxon>
    </lineage>
</organism>
<name>A0AAX4J423_9PEZI</name>
<evidence type="ECO:0000313" key="3">
    <source>
        <dbReference type="Proteomes" id="UP001322277"/>
    </source>
</evidence>
<evidence type="ECO:0000313" key="2">
    <source>
        <dbReference type="EMBL" id="WQF90165.1"/>
    </source>
</evidence>
<dbReference type="GeneID" id="87951679"/>
<evidence type="ECO:0000256" key="1">
    <source>
        <dbReference type="SAM" id="SignalP"/>
    </source>
</evidence>
<protein>
    <recommendedName>
        <fullName evidence="4">ASST-domain-containing protein</fullName>
    </recommendedName>
</protein>
<dbReference type="Proteomes" id="UP001322277">
    <property type="component" value="Chromosome 10"/>
</dbReference>
<reference evidence="3" key="1">
    <citation type="journal article" date="2023" name="bioRxiv">
        <title>Complete genome of the Medicago anthracnose fungus, Colletotrichum destructivum, reveals a mini-chromosome-like region within a core chromosome.</title>
        <authorList>
            <person name="Lapalu N."/>
            <person name="Simon A."/>
            <person name="Lu A."/>
            <person name="Plaumann P.-L."/>
            <person name="Amselem J."/>
            <person name="Pigne S."/>
            <person name="Auger A."/>
            <person name="Koch C."/>
            <person name="Dallery J.-F."/>
            <person name="O'Connell R.J."/>
        </authorList>
    </citation>
    <scope>NUCLEOTIDE SEQUENCE [LARGE SCALE GENOMIC DNA]</scope>
    <source>
        <strain evidence="3">CBS 520.97</strain>
    </source>
</reference>
<proteinExistence type="predicted"/>
<dbReference type="AlphaFoldDB" id="A0AAX4J423"/>
<feature type="chain" id="PRO_5043657434" description="ASST-domain-containing protein" evidence="1">
    <location>
        <begin position="24"/>
        <end position="528"/>
    </location>
</feature>
<sequence length="528" mass="57270">MYPTMKLGLLLLAFSQRLRPVLGQFASPAIPDDTGVVFESQNVSAASFIGTPSVLMPLRAKTRYTPDVVGFHQDGGNTRTNDWPGPLGNSPVVYSRSVAISAQYWHDDNRLTARSVCGNATAAHFCIAAFHPETMDVLATWVPEKQTLLSPYATIMDNSILIPTVEGHVIQVERLDSANITSFRQLRDIDLTSFLPEGHAVSISYPDEDENVWFVSTRLSSLGNIEDSSIIGYVASTGLVRTLRFDGQKIENSIAVNGKTVYVNTGPLASETNGSNTGHMYALQVDTSSGKIQAAWNETYTAGSSAKPGGFSRGSGSTPALVGDKFVVMTDNADIQVNLVVYRQVQNEPEGLGGNSSFVCQVPLFQPNASANENAMVGYFDGSTYSVIINNNYGAPELQDLRDTNNINGRYNDFASLAPGITRVDISPDGKCEVRWTQQVRSTSVLSLSTANGLVYSYTQDERLAINGEYVWYFTAIDFQTGELVWRVRSGAGGNYNNNVAPTQMSPNGAIYQVIAGGVTWLKDRPSV</sequence>
<dbReference type="RefSeq" id="XP_062787386.1">
    <property type="nucleotide sequence ID" value="XM_062931335.1"/>
</dbReference>
<keyword evidence="3" id="KW-1185">Reference proteome</keyword>
<dbReference type="KEGG" id="cdet:87951679"/>
<gene>
    <name evidence="2" type="ORF">CDEST_15179</name>
</gene>
<evidence type="ECO:0008006" key="4">
    <source>
        <dbReference type="Google" id="ProtNLM"/>
    </source>
</evidence>
<feature type="signal peptide" evidence="1">
    <location>
        <begin position="1"/>
        <end position="23"/>
    </location>
</feature>
<accession>A0AAX4J423</accession>